<dbReference type="OrthoDB" id="276323at2759"/>
<dbReference type="Proteomes" id="UP000214365">
    <property type="component" value="Unassembled WGS sequence"/>
</dbReference>
<feature type="region of interest" description="Disordered" evidence="2">
    <location>
        <begin position="1"/>
        <end position="74"/>
    </location>
</feature>
<keyword evidence="4" id="KW-1185">Reference proteome</keyword>
<evidence type="ECO:0000256" key="1">
    <source>
        <dbReference type="ARBA" id="ARBA00010954"/>
    </source>
</evidence>
<dbReference type="AlphaFoldDB" id="A0A225AX22"/>
<protein>
    <recommendedName>
        <fullName evidence="5">Protein SOK1</fullName>
    </recommendedName>
</protein>
<organism evidence="3 4">
    <name type="scientific">Talaromyces atroroseus</name>
    <dbReference type="NCBI Taxonomy" id="1441469"/>
    <lineage>
        <taxon>Eukaryota</taxon>
        <taxon>Fungi</taxon>
        <taxon>Dikarya</taxon>
        <taxon>Ascomycota</taxon>
        <taxon>Pezizomycotina</taxon>
        <taxon>Eurotiomycetes</taxon>
        <taxon>Eurotiomycetidae</taxon>
        <taxon>Eurotiales</taxon>
        <taxon>Trichocomaceae</taxon>
        <taxon>Talaromyces</taxon>
        <taxon>Talaromyces sect. Trachyspermi</taxon>
    </lineage>
</organism>
<dbReference type="Pfam" id="PF05794">
    <property type="entry name" value="Tcp11"/>
    <property type="match status" value="1"/>
</dbReference>
<comment type="similarity">
    <text evidence="1">Belongs to the TCP11 family.</text>
</comment>
<dbReference type="RefSeq" id="XP_020119116.1">
    <property type="nucleotide sequence ID" value="XM_020267960.1"/>
</dbReference>
<evidence type="ECO:0000313" key="3">
    <source>
        <dbReference type="EMBL" id="OKL58995.1"/>
    </source>
</evidence>
<dbReference type="STRING" id="1441469.A0A225AX22"/>
<dbReference type="GeneID" id="31005421"/>
<feature type="compositionally biased region" description="Basic and acidic residues" evidence="2">
    <location>
        <begin position="9"/>
        <end position="22"/>
    </location>
</feature>
<dbReference type="PANTHER" id="PTHR12832:SF11">
    <property type="entry name" value="LD23868P"/>
    <property type="match status" value="1"/>
</dbReference>
<comment type="caution">
    <text evidence="3">The sequence shown here is derived from an EMBL/GenBank/DDBJ whole genome shotgun (WGS) entry which is preliminary data.</text>
</comment>
<name>A0A225AX22_TALAT</name>
<evidence type="ECO:0000256" key="2">
    <source>
        <dbReference type="SAM" id="MobiDB-lite"/>
    </source>
</evidence>
<sequence length="604" mass="68980">MDLQKPKKSRPEARNDQEESPKYRVNGYKSSMGAIDHDGNDPRQDPERETTTVKLDANRNIPKPSKLQPHAPTPRLITLPVRRRIPQRVMAARIPKGIVLDSRQSNRLRYADMMPPVTKETLSELDLERIVQNIHLRMDANFEPELHFLPDLDGEKGRQKRIMADDYWEALSIEIMIYTYANMNRSDAGEIEMVHVPDIVTVVKDDNLFRPRLPVMFETLHGILMTLVPDRDHASVSQNLDVSLLMQQVHKGVLDLVSLSNWLANLLKTHCAPMRDQLVDEMAAEIGSGSTHADAAKVISGLRKLFTILELMKLDVANHQLGSFRIVLIEGTIPFLQDYFSRRINSDKLKIEKVKSWYQAVRQRMSQPTKECANRSFFPLSVLLHGLCELLLCSDPDEHVKFPETFTFDLRRLWQLRSQVQNIIDVYVCWSILGSLIEGICPKYSYSPNMHSSFVMRISALMEEDGENPQTKTSDLGTRLPNDSCIAMEIARTICVAIGQADEVSDDILEQVEELMKKSFTNHSSVQLQLVRDCVHQQLLQATCEIAQRYLTMSPLEICESQRRQAYLQSPTSDFGFIATKLAHIGVLHWRVWAPLVYTNEPSA</sequence>
<evidence type="ECO:0008006" key="5">
    <source>
        <dbReference type="Google" id="ProtNLM"/>
    </source>
</evidence>
<evidence type="ECO:0000313" key="4">
    <source>
        <dbReference type="Proteomes" id="UP000214365"/>
    </source>
</evidence>
<dbReference type="EMBL" id="LFMY01000008">
    <property type="protein sequence ID" value="OKL58995.1"/>
    <property type="molecule type" value="Genomic_DNA"/>
</dbReference>
<dbReference type="PANTHER" id="PTHR12832">
    <property type="entry name" value="TESTIS-SPECIFIC PROTEIN PBS13 T-COMPLEX 11"/>
    <property type="match status" value="1"/>
</dbReference>
<accession>A0A225AX22</accession>
<feature type="compositionally biased region" description="Basic and acidic residues" evidence="2">
    <location>
        <begin position="35"/>
        <end position="51"/>
    </location>
</feature>
<reference evidence="3 4" key="1">
    <citation type="submission" date="2015-06" db="EMBL/GenBank/DDBJ databases">
        <title>Talaromyces atroroseus IBT 11181 draft genome.</title>
        <authorList>
            <person name="Rasmussen K.B."/>
            <person name="Rasmussen S."/>
            <person name="Petersen B."/>
            <person name="Sicheritz-Ponten T."/>
            <person name="Mortensen U.H."/>
            <person name="Thrane U."/>
        </authorList>
    </citation>
    <scope>NUCLEOTIDE SEQUENCE [LARGE SCALE GENOMIC DNA]</scope>
    <source>
        <strain evidence="3 4">IBT 11181</strain>
    </source>
</reference>
<dbReference type="GO" id="GO:0010737">
    <property type="term" value="P:protein kinase A signaling"/>
    <property type="evidence" value="ECO:0007669"/>
    <property type="project" value="TreeGrafter"/>
</dbReference>
<dbReference type="InterPro" id="IPR008862">
    <property type="entry name" value="Tcp11"/>
</dbReference>
<proteinExistence type="inferred from homology"/>
<gene>
    <name evidence="3" type="ORF">UA08_05665</name>
</gene>